<proteinExistence type="inferred from homology"/>
<protein>
    <recommendedName>
        <fullName evidence="5">Peptidase S8/S53 domain-containing protein</fullName>
    </recommendedName>
</protein>
<comment type="similarity">
    <text evidence="4">Belongs to the peptidase S8 family.</text>
</comment>
<evidence type="ECO:0000256" key="3">
    <source>
        <dbReference type="ARBA" id="ARBA00022825"/>
    </source>
</evidence>
<dbReference type="PROSITE" id="PS00136">
    <property type="entry name" value="SUBTILASE_ASP"/>
    <property type="match status" value="1"/>
</dbReference>
<feature type="domain" description="Peptidase S8/S53" evidence="5">
    <location>
        <begin position="246"/>
        <end position="563"/>
    </location>
</feature>
<dbReference type="InterPro" id="IPR000209">
    <property type="entry name" value="Peptidase_S8/S53_dom"/>
</dbReference>
<evidence type="ECO:0000313" key="6">
    <source>
        <dbReference type="EMBL" id="OGI77806.1"/>
    </source>
</evidence>
<comment type="caution">
    <text evidence="6">The sequence shown here is derived from an EMBL/GenBank/DDBJ whole genome shotgun (WGS) entry which is preliminary data.</text>
</comment>
<evidence type="ECO:0000256" key="4">
    <source>
        <dbReference type="PROSITE-ProRule" id="PRU01240"/>
    </source>
</evidence>
<gene>
    <name evidence="6" type="ORF">A3D42_00635</name>
</gene>
<dbReference type="InterPro" id="IPR015500">
    <property type="entry name" value="Peptidase_S8_subtilisin-rel"/>
</dbReference>
<accession>A0A1F6W7Q5</accession>
<feature type="active site" description="Charge relay system" evidence="4">
    <location>
        <position position="291"/>
    </location>
</feature>
<dbReference type="InterPro" id="IPR036852">
    <property type="entry name" value="Peptidase_S8/S53_dom_sf"/>
</dbReference>
<organism evidence="6 7">
    <name type="scientific">Candidatus Nomurabacteria bacterium RIFCSPHIGHO2_02_FULL_41_18</name>
    <dbReference type="NCBI Taxonomy" id="1801754"/>
    <lineage>
        <taxon>Bacteria</taxon>
        <taxon>Candidatus Nomuraibacteriota</taxon>
    </lineage>
</organism>
<sequence length="789" mass="88850">MKSRQDARLPDLPNPNVMPVFLQIDANKFDIESLKSFGIEVIAEEENGFIIGASGDDFRSLREKIKKFIAQEGKYKNKASQFWEINDGIQWRVEQILSNDLKLKWDSIKESDELVVDVGIACYVKMPDQPSRKKNETDSQLKIRTERWKSRKERSEIKRDEIAIARQTEFEKFMSACGGEALGGYVDFDDSFSCRIKISGRGLKDIVLNYQYLFEVVEYEPLTLQDSSMNEAESVSPELVPPEKDAPKVCVIDSGIQEEHRLLAPAIDSSKSISFIPGDTSTADVAGNGGHGTRVAGAVLYPYQIPRNGIYRFPCFVQNARVLEKDGDKTILPLNLYPPKLMENIVRHFDDARIFNMSINSSNACRTVHMSQWASAIDRLIHENNLLFIISAGNIPVNGYSVQSPGIKEHIHSGRNYPNFLLENSSRIGDPAQSSFALTVGSICLDKFDDGLKESFGEKEQPSSFSRTGLGMWGMIKPDVVEYAGDFVREKNTNPNISREVSISPELVKSTYGGGSEVGNDTVGTSFAAPRVAYIGASLQKLYPDESTNLYRTLIAQSARLPSAIFAKPGISDIRHYGYGIPNLQRATENSEKRITLIASGNLSAKQANVYSVKVPTEMRRPGEDYDILLEITLSFTARPRRTRRGTHSYLSTWLDWESSKLNENYNQFVQRILKDMDNLEDQPEDPDTIKWVIRENKDWSKINGIKRQDSSLQKSWCVIKSHELPKELSLAVIGHTGWETDLSEEVPYSVAVSFEALDSNLNVNVYEMIRVENEIPISVEVEQEIIDK</sequence>
<dbReference type="CDD" id="cd04847">
    <property type="entry name" value="Peptidases_S8_Subtilisin_like_2"/>
    <property type="match status" value="1"/>
</dbReference>
<evidence type="ECO:0000256" key="2">
    <source>
        <dbReference type="ARBA" id="ARBA00022801"/>
    </source>
</evidence>
<feature type="active site" description="Charge relay system" evidence="4">
    <location>
        <position position="253"/>
    </location>
</feature>
<evidence type="ECO:0000256" key="1">
    <source>
        <dbReference type="ARBA" id="ARBA00022670"/>
    </source>
</evidence>
<dbReference type="PROSITE" id="PS51892">
    <property type="entry name" value="SUBTILASE"/>
    <property type="match status" value="1"/>
</dbReference>
<reference evidence="6 7" key="1">
    <citation type="journal article" date="2016" name="Nat. Commun.">
        <title>Thousands of microbial genomes shed light on interconnected biogeochemical processes in an aquifer system.</title>
        <authorList>
            <person name="Anantharaman K."/>
            <person name="Brown C.T."/>
            <person name="Hug L.A."/>
            <person name="Sharon I."/>
            <person name="Castelle C.J."/>
            <person name="Probst A.J."/>
            <person name="Thomas B.C."/>
            <person name="Singh A."/>
            <person name="Wilkins M.J."/>
            <person name="Karaoz U."/>
            <person name="Brodie E.L."/>
            <person name="Williams K.H."/>
            <person name="Hubbard S.S."/>
            <person name="Banfield J.F."/>
        </authorList>
    </citation>
    <scope>NUCLEOTIDE SEQUENCE [LARGE SCALE GENOMIC DNA]</scope>
</reference>
<dbReference type="InterPro" id="IPR023827">
    <property type="entry name" value="Peptidase_S8_Asp-AS"/>
</dbReference>
<evidence type="ECO:0000259" key="5">
    <source>
        <dbReference type="Pfam" id="PF00082"/>
    </source>
</evidence>
<dbReference type="STRING" id="1801754.A3D42_00635"/>
<keyword evidence="1 4" id="KW-0645">Protease</keyword>
<dbReference type="SUPFAM" id="SSF52743">
    <property type="entry name" value="Subtilisin-like"/>
    <property type="match status" value="1"/>
</dbReference>
<dbReference type="Pfam" id="PF00082">
    <property type="entry name" value="Peptidase_S8"/>
    <property type="match status" value="1"/>
</dbReference>
<dbReference type="GO" id="GO:0004252">
    <property type="term" value="F:serine-type endopeptidase activity"/>
    <property type="evidence" value="ECO:0007669"/>
    <property type="project" value="UniProtKB-UniRule"/>
</dbReference>
<keyword evidence="2 4" id="KW-0378">Hydrolase</keyword>
<evidence type="ECO:0000313" key="7">
    <source>
        <dbReference type="Proteomes" id="UP000177777"/>
    </source>
</evidence>
<dbReference type="Gene3D" id="3.40.50.200">
    <property type="entry name" value="Peptidase S8/S53 domain"/>
    <property type="match status" value="1"/>
</dbReference>
<dbReference type="PRINTS" id="PR00723">
    <property type="entry name" value="SUBTILISIN"/>
</dbReference>
<feature type="active site" description="Charge relay system" evidence="4">
    <location>
        <position position="526"/>
    </location>
</feature>
<dbReference type="Proteomes" id="UP000177777">
    <property type="component" value="Unassembled WGS sequence"/>
</dbReference>
<dbReference type="AlphaFoldDB" id="A0A1F6W7Q5"/>
<keyword evidence="3 4" id="KW-0720">Serine protease</keyword>
<dbReference type="InterPro" id="IPR034074">
    <property type="entry name" value="Y4bN_pept_dom"/>
</dbReference>
<dbReference type="EMBL" id="MFUE01000010">
    <property type="protein sequence ID" value="OGI77806.1"/>
    <property type="molecule type" value="Genomic_DNA"/>
</dbReference>
<dbReference type="GO" id="GO:0006508">
    <property type="term" value="P:proteolysis"/>
    <property type="evidence" value="ECO:0007669"/>
    <property type="project" value="UniProtKB-KW"/>
</dbReference>
<name>A0A1F6W7Q5_9BACT</name>